<evidence type="ECO:0000256" key="5">
    <source>
        <dbReference type="ARBA" id="ARBA00022792"/>
    </source>
</evidence>
<evidence type="ECO:0000256" key="7">
    <source>
        <dbReference type="ARBA" id="ARBA00022989"/>
    </source>
</evidence>
<comment type="similarity">
    <text evidence="11">Belongs to the mitochondrial carrier (TC 2.A.29) family.</text>
</comment>
<gene>
    <name evidence="14" type="ORF">CANCADRAFT_72567</name>
</gene>
<dbReference type="PRINTS" id="PR00926">
    <property type="entry name" value="MITOCARRIER"/>
</dbReference>
<dbReference type="CDD" id="cd00051">
    <property type="entry name" value="EFh"/>
    <property type="match status" value="1"/>
</dbReference>
<evidence type="ECO:0000313" key="14">
    <source>
        <dbReference type="EMBL" id="ODV91535.1"/>
    </source>
</evidence>
<keyword evidence="5" id="KW-0999">Mitochondrion inner membrane</keyword>
<dbReference type="EMBL" id="KV453841">
    <property type="protein sequence ID" value="ODV91535.1"/>
    <property type="molecule type" value="Genomic_DNA"/>
</dbReference>
<feature type="domain" description="EF-hand" evidence="13">
    <location>
        <begin position="88"/>
        <end position="123"/>
    </location>
</feature>
<dbReference type="Gene3D" id="1.50.40.10">
    <property type="entry name" value="Mitochondrial carrier domain"/>
    <property type="match status" value="1"/>
</dbReference>
<dbReference type="AlphaFoldDB" id="A0A1E4TIF9"/>
<dbReference type="Gene3D" id="1.10.238.10">
    <property type="entry name" value="EF-hand"/>
    <property type="match status" value="2"/>
</dbReference>
<dbReference type="InterPro" id="IPR002048">
    <property type="entry name" value="EF_hand_dom"/>
</dbReference>
<dbReference type="PROSITE" id="PS50222">
    <property type="entry name" value="EF_HAND_2"/>
    <property type="match status" value="3"/>
</dbReference>
<evidence type="ECO:0000256" key="11">
    <source>
        <dbReference type="RuleBase" id="RU000488"/>
    </source>
</evidence>
<comment type="subcellular location">
    <subcellularLocation>
        <location evidence="1">Mitochondrion inner membrane</location>
        <topology evidence="1">Multi-pass membrane protein</topology>
    </subcellularLocation>
</comment>
<dbReference type="SUPFAM" id="SSF103506">
    <property type="entry name" value="Mitochondrial carrier"/>
    <property type="match status" value="1"/>
</dbReference>
<feature type="transmembrane region" description="Helical" evidence="12">
    <location>
        <begin position="436"/>
        <end position="459"/>
    </location>
</feature>
<evidence type="ECO:0000256" key="3">
    <source>
        <dbReference type="ARBA" id="ARBA00022692"/>
    </source>
</evidence>
<accession>A0A1E4TIF9</accession>
<dbReference type="InterPro" id="IPR002067">
    <property type="entry name" value="MCP"/>
</dbReference>
<keyword evidence="7 12" id="KW-1133">Transmembrane helix</keyword>
<dbReference type="PROSITE" id="PS50920">
    <property type="entry name" value="SOLCAR"/>
    <property type="match status" value="3"/>
</dbReference>
<keyword evidence="9 10" id="KW-0472">Membrane</keyword>
<dbReference type="PROSITE" id="PS00018">
    <property type="entry name" value="EF_HAND_1"/>
    <property type="match status" value="2"/>
</dbReference>
<feature type="domain" description="EF-hand" evidence="13">
    <location>
        <begin position="125"/>
        <end position="160"/>
    </location>
</feature>
<dbReference type="OrthoDB" id="270584at2759"/>
<keyword evidence="6" id="KW-0106">Calcium</keyword>
<name>A0A1E4TIF9_9ASCO</name>
<reference evidence="15" key="1">
    <citation type="submission" date="2016-02" db="EMBL/GenBank/DDBJ databases">
        <title>Comparative genomics of biotechnologically important yeasts.</title>
        <authorList>
            <consortium name="DOE Joint Genome Institute"/>
            <person name="Riley R."/>
            <person name="Haridas S."/>
            <person name="Wolfe K.H."/>
            <person name="Lopes M.R."/>
            <person name="Hittinger C.T."/>
            <person name="Goker M."/>
            <person name="Salamov A."/>
            <person name="Wisecaver J."/>
            <person name="Long T.M."/>
            <person name="Aerts A.L."/>
            <person name="Barry K."/>
            <person name="Choi C."/>
            <person name="Clum A."/>
            <person name="Coughlan A.Y."/>
            <person name="Deshpande S."/>
            <person name="Douglass A.P."/>
            <person name="Hanson S.J."/>
            <person name="Klenk H.-P."/>
            <person name="Labutti K."/>
            <person name="Lapidus A."/>
            <person name="Lindquist E."/>
            <person name="Lipzen A."/>
            <person name="Meier-Kolthoff J.P."/>
            <person name="Ohm R.A."/>
            <person name="Otillar R.P."/>
            <person name="Pangilinan J."/>
            <person name="Peng Y."/>
            <person name="Rokas A."/>
            <person name="Rosa C.A."/>
            <person name="Scheuner C."/>
            <person name="Sibirny A.A."/>
            <person name="Slot J.C."/>
            <person name="Stielow J.B."/>
            <person name="Sun H."/>
            <person name="Kurtzman C.P."/>
            <person name="Blackwell M."/>
            <person name="Jeffries T.W."/>
            <person name="Grigoriev I.V."/>
        </authorList>
    </citation>
    <scope>NUCLEOTIDE SEQUENCE [LARGE SCALE GENOMIC DNA]</scope>
    <source>
        <strain evidence="15">NRRL Y-17796</strain>
    </source>
</reference>
<dbReference type="PANTHER" id="PTHR24089">
    <property type="entry name" value="SOLUTE CARRIER FAMILY 25"/>
    <property type="match status" value="1"/>
</dbReference>
<dbReference type="InterPro" id="IPR018108">
    <property type="entry name" value="MCP_transmembrane"/>
</dbReference>
<dbReference type="InterPro" id="IPR018247">
    <property type="entry name" value="EF_Hand_1_Ca_BS"/>
</dbReference>
<dbReference type="Pfam" id="PF13499">
    <property type="entry name" value="EF-hand_7"/>
    <property type="match status" value="1"/>
</dbReference>
<evidence type="ECO:0000259" key="13">
    <source>
        <dbReference type="PROSITE" id="PS50222"/>
    </source>
</evidence>
<proteinExistence type="inferred from homology"/>
<organism evidence="14 15">
    <name type="scientific">Tortispora caseinolytica NRRL Y-17796</name>
    <dbReference type="NCBI Taxonomy" id="767744"/>
    <lineage>
        <taxon>Eukaryota</taxon>
        <taxon>Fungi</taxon>
        <taxon>Dikarya</taxon>
        <taxon>Ascomycota</taxon>
        <taxon>Saccharomycotina</taxon>
        <taxon>Trigonopsidomycetes</taxon>
        <taxon>Trigonopsidales</taxon>
        <taxon>Trigonopsidaceae</taxon>
        <taxon>Tortispora</taxon>
    </lineage>
</organism>
<feature type="repeat" description="Solcar" evidence="10">
    <location>
        <begin position="328"/>
        <end position="415"/>
    </location>
</feature>
<keyword evidence="15" id="KW-1185">Reference proteome</keyword>
<protein>
    <recommendedName>
        <fullName evidence="13">EF-hand domain-containing protein</fullName>
    </recommendedName>
</protein>
<feature type="repeat" description="Solcar" evidence="10">
    <location>
        <begin position="433"/>
        <end position="522"/>
    </location>
</feature>
<dbReference type="GO" id="GO:0055085">
    <property type="term" value="P:transmembrane transport"/>
    <property type="evidence" value="ECO:0007669"/>
    <property type="project" value="InterPro"/>
</dbReference>
<dbReference type="InterPro" id="IPR023395">
    <property type="entry name" value="MCP_dom_sf"/>
</dbReference>
<keyword evidence="4" id="KW-0677">Repeat</keyword>
<feature type="transmembrane region" description="Helical" evidence="12">
    <location>
        <begin position="386"/>
        <end position="404"/>
    </location>
</feature>
<dbReference type="GO" id="GO:0005743">
    <property type="term" value="C:mitochondrial inner membrane"/>
    <property type="evidence" value="ECO:0007669"/>
    <property type="project" value="UniProtKB-SubCell"/>
</dbReference>
<sequence length="526" mass="58223">MSSDEDKDKSSKPLTDSRIRLFFKLFDQDGTGVLRKEDIKHGLDQLQIAENYDPESLDQLANAIYNSALPDPGSQSFNFDVFYSFMKESETRLKLLFAQIDTDSDGFIAYDDLKTALEQQCDIDIDDEKFSKFFEAMDKNNDHRISFDEFCDALIFLPLIEKPLVTLYQHFVDSLDLSAEGDVVFSDDTLHGIGYFIAGGMAGVVSRTATAPFDRIKVFLIAQTSTPVSHTKSAKINSAVVKPLVKGSQITAEQIQQHLARAKSRPGGSQILTAIEILYKQGGLKSFYVGNGLNIIKVVPESAIKFGTFEATKRLFVALEGYEDVADLSRLATFVAGGIAGAVSQFAVYPIDTLKFRVQCETRSNQKDSLIWSTAKNMWRTGGIRLYYRGLLAGVMGIFPFAALDLGTFEAMKRAYASSQAAQLGMDPSDIQLSNIVVLSMGAFSGSVGATAVYPINLLRTRLQAQGTRGHPYTYTGFFDVYKKTIMREGWRGLFRGLAPNLAKVAPAVSISYLVYENSKRLMKLE</sequence>
<evidence type="ECO:0000256" key="9">
    <source>
        <dbReference type="ARBA" id="ARBA00023136"/>
    </source>
</evidence>
<dbReference type="SUPFAM" id="SSF47473">
    <property type="entry name" value="EF-hand"/>
    <property type="match status" value="1"/>
</dbReference>
<evidence type="ECO:0000256" key="2">
    <source>
        <dbReference type="ARBA" id="ARBA00022448"/>
    </source>
</evidence>
<evidence type="ECO:0000256" key="10">
    <source>
        <dbReference type="PROSITE-ProRule" id="PRU00282"/>
    </source>
</evidence>
<keyword evidence="8" id="KW-0496">Mitochondrion</keyword>
<evidence type="ECO:0000256" key="1">
    <source>
        <dbReference type="ARBA" id="ARBA00004448"/>
    </source>
</evidence>
<evidence type="ECO:0000256" key="4">
    <source>
        <dbReference type="ARBA" id="ARBA00022737"/>
    </source>
</evidence>
<feature type="domain" description="EF-hand" evidence="13">
    <location>
        <begin position="14"/>
        <end position="49"/>
    </location>
</feature>
<dbReference type="Proteomes" id="UP000095023">
    <property type="component" value="Unassembled WGS sequence"/>
</dbReference>
<evidence type="ECO:0000256" key="12">
    <source>
        <dbReference type="SAM" id="Phobius"/>
    </source>
</evidence>
<dbReference type="SMART" id="SM00054">
    <property type="entry name" value="EFh"/>
    <property type="match status" value="3"/>
</dbReference>
<keyword evidence="2 11" id="KW-0813">Transport</keyword>
<dbReference type="Pfam" id="PF00153">
    <property type="entry name" value="Mito_carr"/>
    <property type="match status" value="3"/>
</dbReference>
<feature type="repeat" description="Solcar" evidence="10">
    <location>
        <begin position="190"/>
        <end position="315"/>
    </location>
</feature>
<evidence type="ECO:0000313" key="15">
    <source>
        <dbReference type="Proteomes" id="UP000095023"/>
    </source>
</evidence>
<evidence type="ECO:0000256" key="6">
    <source>
        <dbReference type="ARBA" id="ARBA00022837"/>
    </source>
</evidence>
<dbReference type="GO" id="GO:0005509">
    <property type="term" value="F:calcium ion binding"/>
    <property type="evidence" value="ECO:0007669"/>
    <property type="project" value="InterPro"/>
</dbReference>
<evidence type="ECO:0000256" key="8">
    <source>
        <dbReference type="ARBA" id="ARBA00023128"/>
    </source>
</evidence>
<keyword evidence="3 10" id="KW-0812">Transmembrane</keyword>
<dbReference type="InterPro" id="IPR011992">
    <property type="entry name" value="EF-hand-dom_pair"/>
</dbReference>